<comment type="similarity">
    <text evidence="1">Belongs to the peptidase S10 family.</text>
</comment>
<protein>
    <submittedName>
        <fullName evidence="2">Uncharacterized protein</fullName>
    </submittedName>
</protein>
<dbReference type="Gene3D" id="3.40.50.11320">
    <property type="match status" value="1"/>
</dbReference>
<dbReference type="InterPro" id="IPR029058">
    <property type="entry name" value="AB_hydrolase_fold"/>
</dbReference>
<keyword evidence="3" id="KW-1185">Reference proteome</keyword>
<dbReference type="InterPro" id="IPR001563">
    <property type="entry name" value="Peptidase_S10"/>
</dbReference>
<organism evidence="2 3">
    <name type="scientific">Heracleum sosnowskyi</name>
    <dbReference type="NCBI Taxonomy" id="360622"/>
    <lineage>
        <taxon>Eukaryota</taxon>
        <taxon>Viridiplantae</taxon>
        <taxon>Streptophyta</taxon>
        <taxon>Embryophyta</taxon>
        <taxon>Tracheophyta</taxon>
        <taxon>Spermatophyta</taxon>
        <taxon>Magnoliopsida</taxon>
        <taxon>eudicotyledons</taxon>
        <taxon>Gunneridae</taxon>
        <taxon>Pentapetalae</taxon>
        <taxon>asterids</taxon>
        <taxon>campanulids</taxon>
        <taxon>Apiales</taxon>
        <taxon>Apiaceae</taxon>
        <taxon>Apioideae</taxon>
        <taxon>apioid superclade</taxon>
        <taxon>Tordylieae</taxon>
        <taxon>Tordyliinae</taxon>
        <taxon>Heracleum</taxon>
    </lineage>
</organism>
<dbReference type="SUPFAM" id="SSF53474">
    <property type="entry name" value="alpha/beta-Hydrolases"/>
    <property type="match status" value="1"/>
</dbReference>
<evidence type="ECO:0000256" key="1">
    <source>
        <dbReference type="ARBA" id="ARBA00009431"/>
    </source>
</evidence>
<dbReference type="Proteomes" id="UP001237642">
    <property type="component" value="Unassembled WGS sequence"/>
</dbReference>
<sequence>MYRTFDVVEWTEAPATVLPVIKELMNSGISVWLYSGDTDAVVAVTTTRYAIDLLQTSVKTKFYPRSLCLVVWDDDNAVHKYTRMVYRIDVSYISISCKLNQNYK</sequence>
<dbReference type="GO" id="GO:0006508">
    <property type="term" value="P:proteolysis"/>
    <property type="evidence" value="ECO:0007669"/>
    <property type="project" value="InterPro"/>
</dbReference>
<reference evidence="2" key="1">
    <citation type="submission" date="2023-02" db="EMBL/GenBank/DDBJ databases">
        <title>Genome of toxic invasive species Heracleum sosnowskyi carries increased number of genes despite the absence of recent whole-genome duplications.</title>
        <authorList>
            <person name="Schelkunov M."/>
            <person name="Shtratnikova V."/>
            <person name="Makarenko M."/>
            <person name="Klepikova A."/>
            <person name="Omelchenko D."/>
            <person name="Novikova G."/>
            <person name="Obukhova E."/>
            <person name="Bogdanov V."/>
            <person name="Penin A."/>
            <person name="Logacheva M."/>
        </authorList>
    </citation>
    <scope>NUCLEOTIDE SEQUENCE</scope>
    <source>
        <strain evidence="2">Hsosn_3</strain>
        <tissue evidence="2">Leaf</tissue>
    </source>
</reference>
<accession>A0AAD8H0T8</accession>
<dbReference type="GO" id="GO:0004185">
    <property type="term" value="F:serine-type carboxypeptidase activity"/>
    <property type="evidence" value="ECO:0007669"/>
    <property type="project" value="InterPro"/>
</dbReference>
<evidence type="ECO:0000313" key="3">
    <source>
        <dbReference type="Proteomes" id="UP001237642"/>
    </source>
</evidence>
<comment type="caution">
    <text evidence="2">The sequence shown here is derived from an EMBL/GenBank/DDBJ whole genome shotgun (WGS) entry which is preliminary data.</text>
</comment>
<dbReference type="EMBL" id="JAUIZM010000010">
    <property type="protein sequence ID" value="KAK1358820.1"/>
    <property type="molecule type" value="Genomic_DNA"/>
</dbReference>
<gene>
    <name evidence="2" type="ORF">POM88_043294</name>
</gene>
<proteinExistence type="inferred from homology"/>
<dbReference type="AlphaFoldDB" id="A0AAD8H0T8"/>
<dbReference type="Pfam" id="PF00450">
    <property type="entry name" value="Peptidase_S10"/>
    <property type="match status" value="1"/>
</dbReference>
<reference evidence="2" key="2">
    <citation type="submission" date="2023-05" db="EMBL/GenBank/DDBJ databases">
        <authorList>
            <person name="Schelkunov M.I."/>
        </authorList>
    </citation>
    <scope>NUCLEOTIDE SEQUENCE</scope>
    <source>
        <strain evidence="2">Hsosn_3</strain>
        <tissue evidence="2">Leaf</tissue>
    </source>
</reference>
<name>A0AAD8H0T8_9APIA</name>
<evidence type="ECO:0000313" key="2">
    <source>
        <dbReference type="EMBL" id="KAK1358820.1"/>
    </source>
</evidence>